<dbReference type="EMBL" id="QOKZ01000001">
    <property type="protein sequence ID" value="RMC37983.1"/>
    <property type="molecule type" value="Genomic_DNA"/>
</dbReference>
<name>A0A3M0MLQ1_9RHOB</name>
<proteinExistence type="predicted"/>
<sequence>MPADLETRFALSALPKALRDDATVHLLDPEKGYELSREGTSGITCIVQRTAWELADYRNDIFIPLCYDAAGTGTFLKVIMEVARLRAEGLGPEELYAEIESGFQDRRYQVPKKAGMSYMIAPLHRTVAPPDMEVHTVSMPHYMPYAPFVTNEDIGAAPSLEDPSSLYHPFIDRQGIDEQSYLIHLVGQKERDQILADEQELLMDLCAYRDVLCDPQTID</sequence>
<evidence type="ECO:0000313" key="2">
    <source>
        <dbReference type="Proteomes" id="UP000273516"/>
    </source>
</evidence>
<evidence type="ECO:0000313" key="1">
    <source>
        <dbReference type="EMBL" id="RMC37983.1"/>
    </source>
</evidence>
<organism evidence="1 2">
    <name type="scientific">Paracoccus alkanivorans</name>
    <dbReference type="NCBI Taxonomy" id="2116655"/>
    <lineage>
        <taxon>Bacteria</taxon>
        <taxon>Pseudomonadati</taxon>
        <taxon>Pseudomonadota</taxon>
        <taxon>Alphaproteobacteria</taxon>
        <taxon>Rhodobacterales</taxon>
        <taxon>Paracoccaceae</taxon>
        <taxon>Paracoccus</taxon>
    </lineage>
</organism>
<gene>
    <name evidence="1" type="ORF">C9E81_04520</name>
</gene>
<dbReference type="Proteomes" id="UP000273516">
    <property type="component" value="Unassembled WGS sequence"/>
</dbReference>
<keyword evidence="2" id="KW-1185">Reference proteome</keyword>
<accession>A0A3M0MLQ1</accession>
<comment type="caution">
    <text evidence="1">The sequence shown here is derived from an EMBL/GenBank/DDBJ whole genome shotgun (WGS) entry which is preliminary data.</text>
</comment>
<dbReference type="AlphaFoldDB" id="A0A3M0MLQ1"/>
<reference evidence="1 2" key="1">
    <citation type="submission" date="2018-07" db="EMBL/GenBank/DDBJ databases">
        <authorList>
            <person name="Zhang Y."/>
            <person name="Wang L."/>
            <person name="Ma S."/>
        </authorList>
    </citation>
    <scope>NUCLEOTIDE SEQUENCE [LARGE SCALE GENOMIC DNA]</scope>
    <source>
        <strain evidence="1 2">4-2</strain>
    </source>
</reference>
<protein>
    <submittedName>
        <fullName evidence="1">Uncharacterized protein</fullName>
    </submittedName>
</protein>